<keyword evidence="4" id="KW-0862">Zinc</keyword>
<dbReference type="EMBL" id="JAAWVQ010158335">
    <property type="protein sequence ID" value="MBN3286508.1"/>
    <property type="molecule type" value="Genomic_DNA"/>
</dbReference>
<dbReference type="InterPro" id="IPR018200">
    <property type="entry name" value="USP_CS"/>
</dbReference>
<gene>
    <name evidence="10" type="primary">Usp45</name>
    <name evidence="10" type="ORF">GTO93_0020429</name>
</gene>
<evidence type="ECO:0000256" key="6">
    <source>
        <dbReference type="RuleBase" id="RU366025"/>
    </source>
</evidence>
<dbReference type="InterPro" id="IPR050164">
    <property type="entry name" value="Peptidase_C19"/>
</dbReference>
<dbReference type="PROSITE" id="PS00972">
    <property type="entry name" value="USP_1"/>
    <property type="match status" value="1"/>
</dbReference>
<dbReference type="Proteomes" id="UP001166093">
    <property type="component" value="Unassembled WGS sequence"/>
</dbReference>
<feature type="domain" description="UBP-type" evidence="9">
    <location>
        <begin position="28"/>
        <end position="144"/>
    </location>
</feature>
<sequence>LKADEMTKRSNRPRKPRDEESSDEVTGLTCQHVRKAVDLNSVKKAVSQSLWSVCSECLKERTMYDGEPVGSFDIWMCLKCGFQGCNPPDRQHLMRHFQTVHPEPHCIVLSLSTWKVWCHECNEELSTHCNKKVLAQMVDFLQKHSDKTSSDTSSKIIKIREDATEGSDLLKGKTPVISTLVPVKGINNLGNTCFFNAVMQNLAQTHLLNDLIFEMKEKGPKIKICPPLETNLDPLVVTLPSPEPLTSAMFLFLHCMKDTGKGPVSPKLLFNQLCHKAPRFKGYQQQDSQELLHYLLDAMRVEETKRIKASILKSFNNPTEKTADEETKRQVKAFGKEGVKMNFVDQIFVGELTNTIMCEECEHISTVKEAFIDLSLPIIEERVSKPANPGRTTKFSKLQERELSEEATSPTLVHPSKNTKKHAAGKDKNHLRSQKTPDKCSFGTEESGNDEDDCPADLKCIYREAGSKKVAANGSEKDGSNLDSSNDADSEASESECPSKQTLNSSTVDYIKTDSSNHSPLKSDSLHSKYKDCNRNEPLTCAVSRLSLNNNISETFVSHSKDSAKEKPLISQNPQIAFQSLSHSYVPSSKECSVQSCLYQFTSVELLMGNNKLLCENCTEKRQKHQKRTITTAERKAENVYTNARKQMLISALPPIVTLHLKRFHQAGMSLRKVNRHVDFPMVLDLAPFCSTSCKNIVERERVLYSLYGIVEHSGSMRGGHYTAYVKIRARHRRHEHRKNVAGQKEAVDTSPGQWVYVSDTHIQTVPESRVLNSQAYLLFYEALL</sequence>
<keyword evidence="6 10" id="KW-0378">Hydrolase</keyword>
<keyword evidence="3 6" id="KW-0833">Ubl conjugation pathway</keyword>
<keyword evidence="11" id="KW-1185">Reference proteome</keyword>
<keyword evidence="6" id="KW-0788">Thiol protease</keyword>
<feature type="domain" description="USP" evidence="8">
    <location>
        <begin position="184"/>
        <end position="784"/>
    </location>
</feature>
<feature type="non-terminal residue" evidence="10">
    <location>
        <position position="785"/>
    </location>
</feature>
<dbReference type="SUPFAM" id="SSF54001">
    <property type="entry name" value="Cysteine proteinases"/>
    <property type="match status" value="1"/>
</dbReference>
<comment type="similarity">
    <text evidence="6">Belongs to the peptidase C19 family.</text>
</comment>
<name>A0ABS2YIF0_POLSP</name>
<evidence type="ECO:0000256" key="7">
    <source>
        <dbReference type="SAM" id="MobiDB-lite"/>
    </source>
</evidence>
<dbReference type="Gene3D" id="3.30.40.10">
    <property type="entry name" value="Zinc/RING finger domain, C3HC4 (zinc finger)"/>
    <property type="match status" value="1"/>
</dbReference>
<keyword evidence="6" id="KW-0645">Protease</keyword>
<dbReference type="Pfam" id="PF02148">
    <property type="entry name" value="zf-UBP"/>
    <property type="match status" value="1"/>
</dbReference>
<comment type="catalytic activity">
    <reaction evidence="6">
        <text>Thiol-dependent hydrolysis of ester, thioester, amide, peptide and isopeptide bonds formed by the C-terminal Gly of ubiquitin (a 76-residue protein attached to proteins as an intracellular targeting signal).</text>
        <dbReference type="EC" id="3.4.19.12"/>
    </reaction>
</comment>
<dbReference type="PROSITE" id="PS00973">
    <property type="entry name" value="USP_2"/>
    <property type="match status" value="1"/>
</dbReference>
<proteinExistence type="inferred from homology"/>
<evidence type="ECO:0000256" key="1">
    <source>
        <dbReference type="ARBA" id="ARBA00022723"/>
    </source>
</evidence>
<evidence type="ECO:0000259" key="9">
    <source>
        <dbReference type="PROSITE" id="PS50271"/>
    </source>
</evidence>
<dbReference type="Pfam" id="PF00443">
    <property type="entry name" value="UCH"/>
    <property type="match status" value="1"/>
</dbReference>
<feature type="non-terminal residue" evidence="10">
    <location>
        <position position="1"/>
    </location>
</feature>
<feature type="region of interest" description="Disordered" evidence="7">
    <location>
        <begin position="1"/>
        <end position="25"/>
    </location>
</feature>
<feature type="region of interest" description="Disordered" evidence="7">
    <location>
        <begin position="385"/>
        <end position="453"/>
    </location>
</feature>
<dbReference type="InterPro" id="IPR038765">
    <property type="entry name" value="Papain-like_cys_pep_sf"/>
</dbReference>
<dbReference type="CDD" id="cd02667">
    <property type="entry name" value="Peptidase_C19K"/>
    <property type="match status" value="1"/>
</dbReference>
<dbReference type="SUPFAM" id="SSF57850">
    <property type="entry name" value="RING/U-box"/>
    <property type="match status" value="1"/>
</dbReference>
<dbReference type="PROSITE" id="PS50271">
    <property type="entry name" value="ZF_UBP"/>
    <property type="match status" value="1"/>
</dbReference>
<dbReference type="GO" id="GO:0016787">
    <property type="term" value="F:hydrolase activity"/>
    <property type="evidence" value="ECO:0007669"/>
    <property type="project" value="UniProtKB-KW"/>
</dbReference>
<dbReference type="PANTHER" id="PTHR24006">
    <property type="entry name" value="UBIQUITIN CARBOXYL-TERMINAL HYDROLASE"/>
    <property type="match status" value="1"/>
</dbReference>
<evidence type="ECO:0000259" key="8">
    <source>
        <dbReference type="PROSITE" id="PS50235"/>
    </source>
</evidence>
<evidence type="ECO:0000313" key="10">
    <source>
        <dbReference type="EMBL" id="MBN3286508.1"/>
    </source>
</evidence>
<dbReference type="EC" id="3.4.19.12" evidence="6"/>
<dbReference type="InterPro" id="IPR013083">
    <property type="entry name" value="Znf_RING/FYVE/PHD"/>
</dbReference>
<dbReference type="InterPro" id="IPR001394">
    <property type="entry name" value="Peptidase_C19_UCH"/>
</dbReference>
<protein>
    <recommendedName>
        <fullName evidence="6">Ubiquitin carboxyl-terminal hydrolase</fullName>
        <ecNumber evidence="6">3.4.19.12</ecNumber>
    </recommendedName>
</protein>
<evidence type="ECO:0000256" key="2">
    <source>
        <dbReference type="ARBA" id="ARBA00022771"/>
    </source>
</evidence>
<dbReference type="InterPro" id="IPR028889">
    <property type="entry name" value="USP"/>
</dbReference>
<reference evidence="10" key="1">
    <citation type="journal article" date="2021" name="Cell">
        <title>Tracing the genetic footprints of vertebrate landing in non-teleost ray-finned fishes.</title>
        <authorList>
            <person name="Bi X."/>
            <person name="Wang K."/>
            <person name="Yang L."/>
            <person name="Pan H."/>
            <person name="Jiang H."/>
            <person name="Wei Q."/>
            <person name="Fang M."/>
            <person name="Yu H."/>
            <person name="Zhu C."/>
            <person name="Cai Y."/>
            <person name="He Y."/>
            <person name="Gan X."/>
            <person name="Zeng H."/>
            <person name="Yu D."/>
            <person name="Zhu Y."/>
            <person name="Jiang H."/>
            <person name="Qiu Q."/>
            <person name="Yang H."/>
            <person name="Zhang Y.E."/>
            <person name="Wang W."/>
            <person name="Zhu M."/>
            <person name="He S."/>
            <person name="Zhang G."/>
        </authorList>
    </citation>
    <scope>NUCLEOTIDE SEQUENCE</scope>
    <source>
        <strain evidence="10">Pddl_001</strain>
    </source>
</reference>
<dbReference type="PANTHER" id="PTHR24006:SF858">
    <property type="entry name" value="UBIQUITIN CARBOXYL-TERMINAL HYDROLASE"/>
    <property type="match status" value="1"/>
</dbReference>
<keyword evidence="1" id="KW-0479">Metal-binding</keyword>
<dbReference type="PROSITE" id="PS50235">
    <property type="entry name" value="USP_3"/>
    <property type="match status" value="1"/>
</dbReference>
<dbReference type="Gene3D" id="3.90.70.10">
    <property type="entry name" value="Cysteine proteinases"/>
    <property type="match status" value="2"/>
</dbReference>
<dbReference type="InterPro" id="IPR001607">
    <property type="entry name" value="Znf_UBP"/>
</dbReference>
<evidence type="ECO:0000256" key="3">
    <source>
        <dbReference type="ARBA" id="ARBA00022786"/>
    </source>
</evidence>
<comment type="caution">
    <text evidence="10">The sequence shown here is derived from an EMBL/GenBank/DDBJ whole genome shotgun (WGS) entry which is preliminary data.</text>
</comment>
<evidence type="ECO:0000256" key="4">
    <source>
        <dbReference type="ARBA" id="ARBA00022833"/>
    </source>
</evidence>
<accession>A0ABS2YIF0</accession>
<evidence type="ECO:0000313" key="11">
    <source>
        <dbReference type="Proteomes" id="UP001166093"/>
    </source>
</evidence>
<keyword evidence="2 5" id="KW-0863">Zinc-finger</keyword>
<feature type="compositionally biased region" description="Basic and acidic residues" evidence="7">
    <location>
        <begin position="424"/>
        <end position="438"/>
    </location>
</feature>
<evidence type="ECO:0000256" key="5">
    <source>
        <dbReference type="PROSITE-ProRule" id="PRU00502"/>
    </source>
</evidence>
<organism evidence="10 11">
    <name type="scientific">Polyodon spathula</name>
    <name type="common">North American paddlefish</name>
    <name type="synonym">Squalus spathula</name>
    <dbReference type="NCBI Taxonomy" id="7913"/>
    <lineage>
        <taxon>Eukaryota</taxon>
        <taxon>Metazoa</taxon>
        <taxon>Chordata</taxon>
        <taxon>Craniata</taxon>
        <taxon>Vertebrata</taxon>
        <taxon>Euteleostomi</taxon>
        <taxon>Actinopterygii</taxon>
        <taxon>Chondrostei</taxon>
        <taxon>Acipenseriformes</taxon>
        <taxon>Polyodontidae</taxon>
        <taxon>Polyodon</taxon>
    </lineage>
</organism>
<feature type="region of interest" description="Disordered" evidence="7">
    <location>
        <begin position="470"/>
        <end position="525"/>
    </location>
</feature>
<feature type="compositionally biased region" description="Polar residues" evidence="7">
    <location>
        <begin position="498"/>
        <end position="522"/>
    </location>
</feature>